<dbReference type="RefSeq" id="WP_072538588.1">
    <property type="nucleotide sequence ID" value="NZ_PCGC01000014.1"/>
</dbReference>
<dbReference type="InterPro" id="IPR035412">
    <property type="entry name" value="Terminase_L_N"/>
</dbReference>
<organism evidence="3 4">
    <name type="scientific">Enterococcus faecium</name>
    <name type="common">Streptococcus faecium</name>
    <dbReference type="NCBI Taxonomy" id="1352"/>
    <lineage>
        <taxon>Bacteria</taxon>
        <taxon>Bacillati</taxon>
        <taxon>Bacillota</taxon>
        <taxon>Bacilli</taxon>
        <taxon>Lactobacillales</taxon>
        <taxon>Enterococcaceae</taxon>
        <taxon>Enterococcus</taxon>
    </lineage>
</organism>
<proteinExistence type="predicted"/>
<dbReference type="InterPro" id="IPR052380">
    <property type="entry name" value="Viral_DNA_packaging_terminase"/>
</dbReference>
<comment type="caution">
    <text evidence="3">The sequence shown here is derived from an EMBL/GenBank/DDBJ whole genome shotgun (WGS) entry which is preliminary data.</text>
</comment>
<accession>A0A2G0EAN5</accession>
<dbReference type="InterPro" id="IPR006437">
    <property type="entry name" value="Phage_terminase_lsu"/>
</dbReference>
<gene>
    <name evidence="3" type="ORF">CQR37_07670</name>
</gene>
<evidence type="ECO:0000313" key="3">
    <source>
        <dbReference type="EMBL" id="PHL21550.1"/>
    </source>
</evidence>
<dbReference type="Pfam" id="PF17288">
    <property type="entry name" value="Terminase_3C"/>
    <property type="match status" value="1"/>
</dbReference>
<sequence length="441" mass="51976">MALIAKKQTQIKTTDLINPHFYKVWHAKCPYILMKGGRGSFKSSVISLKLATEMKKHTQAKHKVNVVCMMSQHKYLRDAVYEQIKWALSILGISKEYKFRTSPLRIIHKRTGSKFYFYGVDDPLKLKSNAIGDVIALWYEEAANFESEEVFDQTNATFIRQRSPWVDQVQVYYSWNPPKNPYDWVNEWVEKCIRLDDHLVDHSTYKDDELGFTDPQQLKLIETYRENDEDYYRWLYLGEVIGLGTLIYNMDHFHPLDELPDDDYIVQICFSIDSGHQISATTCGCYAITKKKNVILLDTYYYSPEGKVNKKAPDELSKDLHDFIERCQTKYNKYAYKITIDSAEGALKNQYYKDYNEKFHAVAKAKKVDMIDYVQNLLAQGRFFYLDTEANRIFIKEHRDYRWDEDTLQSDDPKVIKVGDHTCDQFQYFVKDNLSDLGLKW</sequence>
<feature type="domain" description="Phage terminase large subunit C-terminal" evidence="2">
    <location>
        <begin position="273"/>
        <end position="432"/>
    </location>
</feature>
<dbReference type="Gene3D" id="3.30.420.280">
    <property type="match status" value="1"/>
</dbReference>
<name>A0A2G0EAN5_ENTFC</name>
<dbReference type="Proteomes" id="UP000224303">
    <property type="component" value="Unassembled WGS sequence"/>
</dbReference>
<evidence type="ECO:0000259" key="1">
    <source>
        <dbReference type="Pfam" id="PF04466"/>
    </source>
</evidence>
<protein>
    <submittedName>
        <fullName evidence="3">PBSX family phage terminase large subunit</fullName>
    </submittedName>
</protein>
<dbReference type="PANTHER" id="PTHR39184">
    <property type="match status" value="1"/>
</dbReference>
<dbReference type="EMBL" id="PCGC01000014">
    <property type="protein sequence ID" value="PHL21550.1"/>
    <property type="molecule type" value="Genomic_DNA"/>
</dbReference>
<dbReference type="InterPro" id="IPR035413">
    <property type="entry name" value="Terminase_L_C"/>
</dbReference>
<dbReference type="InterPro" id="IPR027417">
    <property type="entry name" value="P-loop_NTPase"/>
</dbReference>
<feature type="domain" description="Phage terminase large subunit N-terminal" evidence="1">
    <location>
        <begin position="31"/>
        <end position="239"/>
    </location>
</feature>
<dbReference type="Gene3D" id="3.40.50.300">
    <property type="entry name" value="P-loop containing nucleotide triphosphate hydrolases"/>
    <property type="match status" value="1"/>
</dbReference>
<dbReference type="AlphaFoldDB" id="A0A2G0EAN5"/>
<dbReference type="PANTHER" id="PTHR39184:SF1">
    <property type="entry name" value="PBSX PHAGE TERMINASE LARGE SUBUNIT"/>
    <property type="match status" value="1"/>
</dbReference>
<evidence type="ECO:0000313" key="4">
    <source>
        <dbReference type="Proteomes" id="UP000224303"/>
    </source>
</evidence>
<dbReference type="Pfam" id="PF04466">
    <property type="entry name" value="Terminase_3"/>
    <property type="match status" value="1"/>
</dbReference>
<evidence type="ECO:0000259" key="2">
    <source>
        <dbReference type="Pfam" id="PF17288"/>
    </source>
</evidence>
<dbReference type="NCBIfam" id="TIGR01547">
    <property type="entry name" value="phage_term_2"/>
    <property type="match status" value="1"/>
</dbReference>
<reference evidence="3 4" key="1">
    <citation type="submission" date="2017-10" db="EMBL/GenBank/DDBJ databases">
        <title>Draft genomes of the Enterococcus faecium isolated from human feces before and after Helicobacter pylori eradication therapy.</title>
        <authorList>
            <person name="Prianichniikov N.A."/>
            <person name="Glushchenko O.E."/>
            <person name="Malakhova M.V."/>
        </authorList>
    </citation>
    <scope>NUCLEOTIDE SEQUENCE [LARGE SCALE GENOMIC DNA]</scope>
    <source>
        <strain evidence="3 4">Hp_5-7</strain>
    </source>
</reference>